<keyword evidence="1" id="KW-0793">Thylakoid</keyword>
<dbReference type="GO" id="GO:0031404">
    <property type="term" value="F:chloride ion binding"/>
    <property type="evidence" value="ECO:0007669"/>
    <property type="project" value="InterPro"/>
</dbReference>
<dbReference type="Gene3D" id="1.10.2090.10">
    <property type="entry name" value="Orange carotenoid-binding protein, N-terminal domain"/>
    <property type="match status" value="1"/>
</dbReference>
<evidence type="ECO:0000313" key="4">
    <source>
        <dbReference type="Proteomes" id="UP000185984"/>
    </source>
</evidence>
<dbReference type="SUPFAM" id="SSF81930">
    <property type="entry name" value="Orange carotenoid protein, N-terminal domain"/>
    <property type="match status" value="1"/>
</dbReference>
<organism evidence="3 4">
    <name type="scientific">Chroogloeocystis siderophila 5.2 s.c.1</name>
    <dbReference type="NCBI Taxonomy" id="247279"/>
    <lineage>
        <taxon>Bacteria</taxon>
        <taxon>Bacillati</taxon>
        <taxon>Cyanobacteriota</taxon>
        <taxon>Cyanophyceae</taxon>
        <taxon>Oscillatoriophycideae</taxon>
        <taxon>Chroococcales</taxon>
        <taxon>Chroococcaceae</taxon>
        <taxon>Chroogloeocystis</taxon>
    </lineage>
</organism>
<dbReference type="OrthoDB" id="511607at2"/>
<evidence type="ECO:0000313" key="3">
    <source>
        <dbReference type="EMBL" id="OKH26389.1"/>
    </source>
</evidence>
<dbReference type="Proteomes" id="UP000185984">
    <property type="component" value="Unassembled WGS sequence"/>
</dbReference>
<accession>A0A1U7HS57</accession>
<reference evidence="3 4" key="1">
    <citation type="submission" date="2016-11" db="EMBL/GenBank/DDBJ databases">
        <title>Draft Genome Sequences of Nine Cyanobacterial Strains from Diverse Habitats.</title>
        <authorList>
            <person name="Zhu T."/>
            <person name="Hou S."/>
            <person name="Lu X."/>
            <person name="Hess W.R."/>
        </authorList>
    </citation>
    <scope>NUCLEOTIDE SEQUENCE [LARGE SCALE GENOMIC DNA]</scope>
    <source>
        <strain evidence="3 4">5.2 s.c.1</strain>
    </source>
</reference>
<dbReference type="EMBL" id="MRCC01000008">
    <property type="protein sequence ID" value="OKH26389.1"/>
    <property type="molecule type" value="Genomic_DNA"/>
</dbReference>
<dbReference type="RefSeq" id="WP_073549533.1">
    <property type="nucleotide sequence ID" value="NZ_CAWMVK010000042.1"/>
</dbReference>
<evidence type="ECO:0000259" key="2">
    <source>
        <dbReference type="PROSITE" id="PS51773"/>
    </source>
</evidence>
<dbReference type="GO" id="GO:0030089">
    <property type="term" value="C:phycobilisome"/>
    <property type="evidence" value="ECO:0007669"/>
    <property type="project" value="UniProtKB-UniRule"/>
</dbReference>
<evidence type="ECO:0000256" key="1">
    <source>
        <dbReference type="PROSITE-ProRule" id="PRU01109"/>
    </source>
</evidence>
<keyword evidence="4" id="KW-1185">Reference proteome</keyword>
<dbReference type="InterPro" id="IPR036917">
    <property type="entry name" value="Orange_carotenoid-bd_N_sf"/>
</dbReference>
<dbReference type="InterPro" id="IPR015233">
    <property type="entry name" value="Orange_carotenoid-bd_N"/>
</dbReference>
<proteinExistence type="inferred from homology"/>
<feature type="domain" description="OCP N-terminal" evidence="2">
    <location>
        <begin position="6"/>
        <end position="151"/>
    </location>
</feature>
<name>A0A1U7HS57_9CHRO</name>
<gene>
    <name evidence="3" type="ORF">NIES1031_11585</name>
</gene>
<comment type="caution">
    <text evidence="3">The sequence shown here is derived from an EMBL/GenBank/DDBJ whole genome shotgun (WGS) entry which is preliminary data.</text>
</comment>
<keyword evidence="1" id="KW-0605">Phycobilisome</keyword>
<keyword evidence="1" id="KW-0157">Chromophore</keyword>
<sequence>MTYTTDDTTKKAVEAFQQFDVDTQLGLLWFGYKDIKDQLQPANETSAQDTAEALFNQIQSLSQEEQLQAQRDIVSRANSDISRAYSSLSSSGKLDVWLRLAQGIDKGTVIQVPSDYELPADTKDFANMVKLLDFEQRIDFMRSAVVEMGAK</sequence>
<dbReference type="STRING" id="247279.NIES1031_11585"/>
<keyword evidence="1" id="KW-0042">Antenna complex</keyword>
<dbReference type="PROSITE" id="PS51773">
    <property type="entry name" value="OCP_N"/>
    <property type="match status" value="1"/>
</dbReference>
<keyword evidence="1" id="KW-0472">Membrane</keyword>
<dbReference type="Pfam" id="PF09150">
    <property type="entry name" value="Carot_N"/>
    <property type="match status" value="1"/>
</dbReference>
<dbReference type="AlphaFoldDB" id="A0A1U7HS57"/>
<dbReference type="GO" id="GO:0016037">
    <property type="term" value="P:light absorption"/>
    <property type="evidence" value="ECO:0007669"/>
    <property type="project" value="UniProtKB-UniRule"/>
</dbReference>
<protein>
    <submittedName>
        <fullName evidence="3">Orange carotenoid protein</fullName>
    </submittedName>
</protein>
<comment type="similarity">
    <text evidence="1">Belongs to the orange carotenoid-binding protein family.</text>
</comment>